<evidence type="ECO:0000313" key="2">
    <source>
        <dbReference type="Proteomes" id="UP000694865"/>
    </source>
</evidence>
<dbReference type="SUPFAM" id="SSF49562">
    <property type="entry name" value="C2 domain (Calcium/lipid-binding domain, CaLB)"/>
    <property type="match status" value="1"/>
</dbReference>
<sequence length="449" mass="50404">MAAMNALKIETKSLRFAFQITDITFNHNGKFYLKLTIVNATGEDVGISDVMVIYGDSDDPINDYTGNTDEIVQLNKEEFYKFRNNKFTFILPKGFCKNDMKHDIVLLIEAYVEDEDDKEFKKAGEGKFAIYPRPNEPKINVYAKKGEDYYNYSGIMTLFRTLEKEPITMHCGRLKYTVTLCEADPSASPTPRTPLPEPEPEPQRQPTPKEPTPPPPKERTPTPPPPPPPEKKTPPPQVTKPARQLPEDDRLFIPSPTPPPGAGHRITDSPLPEVTNRQVGAQTGMHVSRPGKDELEIIVHGCTSLPSLPDGRIPIPYAIGKSGSDEENDKPAQASTHTAILPTHSPSWEEIMTVEVEDHNAKKDALILKVADNPSKELLVNYKIPIANLIPFHQYHFEFIQEHLKLQKNPESIHDYLFIPLFSSMTNGTTFYTSMSVGDQETCNTITTV</sequence>
<gene>
    <name evidence="3" type="primary">LOC102806742</name>
</gene>
<evidence type="ECO:0000313" key="3">
    <source>
        <dbReference type="RefSeq" id="XP_006815477.1"/>
    </source>
</evidence>
<feature type="region of interest" description="Disordered" evidence="1">
    <location>
        <begin position="184"/>
        <end position="271"/>
    </location>
</feature>
<accession>A0ABM0M636</accession>
<dbReference type="RefSeq" id="XP_006815477.1">
    <property type="nucleotide sequence ID" value="XM_006815414.1"/>
</dbReference>
<protein>
    <submittedName>
        <fullName evidence="3">Coiled-coil domain-containing protein 33-like</fullName>
    </submittedName>
</protein>
<keyword evidence="2" id="KW-1185">Reference proteome</keyword>
<dbReference type="PRINTS" id="PR01217">
    <property type="entry name" value="PRICHEXTENSN"/>
</dbReference>
<dbReference type="PANTHER" id="PTHR21623">
    <property type="entry name" value="SPERIOLIN-BINDING FACTOR"/>
    <property type="match status" value="1"/>
</dbReference>
<evidence type="ECO:0000256" key="1">
    <source>
        <dbReference type="SAM" id="MobiDB-lite"/>
    </source>
</evidence>
<dbReference type="PANTHER" id="PTHR21623:SF2">
    <property type="entry name" value="COILED-COIL DOMAIN-CONTAINING PROTEIN 33"/>
    <property type="match status" value="1"/>
</dbReference>
<feature type="compositionally biased region" description="Pro residues" evidence="1">
    <location>
        <begin position="191"/>
        <end position="238"/>
    </location>
</feature>
<organism evidence="2 3">
    <name type="scientific">Saccoglossus kowalevskii</name>
    <name type="common">Acorn worm</name>
    <dbReference type="NCBI Taxonomy" id="10224"/>
    <lineage>
        <taxon>Eukaryota</taxon>
        <taxon>Metazoa</taxon>
        <taxon>Hemichordata</taxon>
        <taxon>Enteropneusta</taxon>
        <taxon>Harrimaniidae</taxon>
        <taxon>Saccoglossus</taxon>
    </lineage>
</organism>
<dbReference type="InterPro" id="IPR039889">
    <property type="entry name" value="CCD33"/>
</dbReference>
<dbReference type="GeneID" id="102806742"/>
<name>A0ABM0M636_SACKO</name>
<reference evidence="3" key="1">
    <citation type="submission" date="2025-08" db="UniProtKB">
        <authorList>
            <consortium name="RefSeq"/>
        </authorList>
    </citation>
    <scope>IDENTIFICATION</scope>
    <source>
        <tissue evidence="3">Testes</tissue>
    </source>
</reference>
<proteinExistence type="predicted"/>
<dbReference type="InterPro" id="IPR035892">
    <property type="entry name" value="C2_domain_sf"/>
</dbReference>
<dbReference type="Proteomes" id="UP000694865">
    <property type="component" value="Unplaced"/>
</dbReference>